<dbReference type="EMBL" id="NSNE01000003">
    <property type="protein sequence ID" value="RPM20166.1"/>
    <property type="molecule type" value="Genomic_DNA"/>
</dbReference>
<dbReference type="EMBL" id="WXZT01000004">
    <property type="protein sequence ID" value="MZZ12307.1"/>
    <property type="molecule type" value="Genomic_DNA"/>
</dbReference>
<gene>
    <name evidence="12 14" type="primary">psd</name>
    <name evidence="17" type="synonym">asd</name>
    <name evidence="15" type="ORF">CAZ10_01705</name>
    <name evidence="13" type="ORF">GNQ48_04500</name>
    <name evidence="14" type="ORF">GUL26_08605</name>
    <name evidence="16" type="ORF">IPC1295_07735</name>
    <name evidence="17" type="ORF">L4V69_34070</name>
</gene>
<reference evidence="16 19" key="2">
    <citation type="submission" date="2017-08" db="EMBL/GenBank/DDBJ databases">
        <authorList>
            <person name="Feschi L."/>
            <person name="Jeukens J."/>
            <person name="Emond-Rheault J.-G."/>
            <person name="Kukavica-Ibrulj I."/>
            <person name="Boyle B."/>
            <person name="Levesque R.C."/>
        </authorList>
    </citation>
    <scope>NUCLEOTIDE SEQUENCE [LARGE SCALE GENOMIC DNA]</scope>
    <source>
        <strain evidence="16 19">PA-W36</strain>
    </source>
</reference>
<comment type="cofactor">
    <cofactor evidence="12">
        <name>pyruvate</name>
        <dbReference type="ChEBI" id="CHEBI:15361"/>
    </cofactor>
    <text evidence="12">Binds 1 pyruvoyl group covalently per subunit.</text>
</comment>
<keyword evidence="4 12" id="KW-0210">Decarboxylase</keyword>
<evidence type="ECO:0000256" key="10">
    <source>
        <dbReference type="ARBA" id="ARBA00023264"/>
    </source>
</evidence>
<dbReference type="InterPro" id="IPR003817">
    <property type="entry name" value="PS_Dcarbxylase"/>
</dbReference>
<keyword evidence="5 12" id="KW-0443">Lipid metabolism</keyword>
<dbReference type="SMR" id="A0A069QAD1"/>
<proteinExistence type="inferred from homology"/>
<evidence type="ECO:0000313" key="21">
    <source>
        <dbReference type="Proteomes" id="UP000644192"/>
    </source>
</evidence>
<dbReference type="GO" id="GO:0004609">
    <property type="term" value="F:phosphatidylserine decarboxylase activity"/>
    <property type="evidence" value="ECO:0007669"/>
    <property type="project" value="UniProtKB-UniRule"/>
</dbReference>
<reference evidence="13 20" key="4">
    <citation type="submission" date="2019-11" db="EMBL/GenBank/DDBJ databases">
        <title>Genomes of ocular Pseudomonas aeruginosa isolates.</title>
        <authorList>
            <person name="Khan M."/>
            <person name="Rice S.A."/>
            <person name="Willcox M.D.P."/>
            <person name="Stapleton F."/>
        </authorList>
    </citation>
    <scope>NUCLEOTIDE SEQUENCE [LARGE SCALE GENOMIC DNA]</scope>
    <source>
        <strain evidence="13 20">PA221</strain>
    </source>
</reference>
<dbReference type="UniPathway" id="UPA00558">
    <property type="reaction ID" value="UER00616"/>
</dbReference>
<keyword evidence="6 12" id="KW-0472">Membrane</keyword>
<keyword evidence="3 12" id="KW-0444">Lipid biosynthesis</keyword>
<dbReference type="InterPro" id="IPR033178">
    <property type="entry name" value="PSD_type1_pro"/>
</dbReference>
<dbReference type="EMBL" id="CP136986">
    <property type="protein sequence ID" value="WOS77453.1"/>
    <property type="molecule type" value="Genomic_DNA"/>
</dbReference>
<dbReference type="PANTHER" id="PTHR10067">
    <property type="entry name" value="PHOSPHATIDYLSERINE DECARBOXYLASE"/>
    <property type="match status" value="1"/>
</dbReference>
<dbReference type="KEGG" id="paeb:NCGM1900_5703"/>
<evidence type="ECO:0000256" key="1">
    <source>
        <dbReference type="ARBA" id="ARBA00005189"/>
    </source>
</evidence>
<dbReference type="Proteomes" id="UP001297540">
    <property type="component" value="Chromosome"/>
</dbReference>
<dbReference type="GO" id="GO:0005886">
    <property type="term" value="C:plasma membrane"/>
    <property type="evidence" value="ECO:0007669"/>
    <property type="project" value="UniProtKB-SubCell"/>
</dbReference>
<feature type="active site" description="Charge relay system; for autoendoproteolytic cleavage activity" evidence="12">
    <location>
        <position position="92"/>
    </location>
</feature>
<dbReference type="Proteomes" id="UP000284767">
    <property type="component" value="Unassembled WGS sequence"/>
</dbReference>
<evidence type="ECO:0000313" key="14">
    <source>
        <dbReference type="EMBL" id="MZZ12307.1"/>
    </source>
</evidence>
<evidence type="ECO:0000256" key="2">
    <source>
        <dbReference type="ARBA" id="ARBA00022475"/>
    </source>
</evidence>
<comment type="catalytic activity">
    <reaction evidence="12">
        <text>a 1,2-diacyl-sn-glycero-3-phospho-L-serine + H(+) = a 1,2-diacyl-sn-glycero-3-phosphoethanolamine + CO2</text>
        <dbReference type="Rhea" id="RHEA:20828"/>
        <dbReference type="ChEBI" id="CHEBI:15378"/>
        <dbReference type="ChEBI" id="CHEBI:16526"/>
        <dbReference type="ChEBI" id="CHEBI:57262"/>
        <dbReference type="ChEBI" id="CHEBI:64612"/>
        <dbReference type="EC" id="4.1.1.65"/>
    </reaction>
</comment>
<dbReference type="Proteomes" id="UP000433532">
    <property type="component" value="Unassembled WGS sequence"/>
</dbReference>
<evidence type="ECO:0000256" key="7">
    <source>
        <dbReference type="ARBA" id="ARBA00023145"/>
    </source>
</evidence>
<dbReference type="PANTHER" id="PTHR10067:SF6">
    <property type="entry name" value="PHOSPHATIDYLSERINE DECARBOXYLASE PROENZYME, MITOCHONDRIAL"/>
    <property type="match status" value="1"/>
</dbReference>
<comment type="PTM">
    <text evidence="12">Is synthesized initially as an inactive proenzyme. Formation of the active enzyme involves a self-maturation process in which the active site pyruvoyl group is generated from an internal serine residue via an autocatalytic post-translational modification. Two non-identical subunits are generated from the proenzyme in this reaction, and the pyruvate is formed at the N-terminus of the alpha chain, which is derived from the carboxyl end of the proenzyme. The autoendoproteolytic cleavage occurs by a canonical serine protease mechanism, in which the side chain hydroxyl group of the serine supplies its oxygen atom to form the C-terminus of the beta chain, while the remainder of the serine residue undergoes an oxidative deamination to produce ammonia and the pyruvoyl prosthetic group on the alpha chain. During this reaction, the Ser that is part of the protease active site of the proenzyme becomes the pyruvoyl prosthetic group, which constitutes an essential element of the active site of the mature decarboxylase.</text>
</comment>
<keyword evidence="7 12" id="KW-0865">Zymogen</keyword>
<feature type="modified residue" description="Pyruvic acid (Ser); by autocatalysis" evidence="12">
    <location>
        <position position="254"/>
    </location>
</feature>
<keyword evidence="10 12" id="KW-1208">Phospholipid metabolism</keyword>
<dbReference type="InterPro" id="IPR033177">
    <property type="entry name" value="PSD-B"/>
</dbReference>
<evidence type="ECO:0000256" key="4">
    <source>
        <dbReference type="ARBA" id="ARBA00022793"/>
    </source>
</evidence>
<keyword evidence="2 12" id="KW-1003">Cell membrane</keyword>
<reference evidence="16 19" key="3">
    <citation type="submission" date="2019-01" db="EMBL/GenBank/DDBJ databases">
        <title>The Pseudomonas aeruginosa pan-genome provides new insights on its population structure, horizontal gene transfer and pathogenicity.</title>
        <authorList>
            <person name="Freschi L."/>
            <person name="Vincent A.T."/>
            <person name="Jeukens J."/>
            <person name="Emond-Rheault J.-G."/>
            <person name="Kukavica-Ibrulj I."/>
            <person name="Dupont M.-J."/>
            <person name="Charette S.J."/>
            <person name="Boyle B."/>
            <person name="Levesque R.C."/>
        </authorList>
    </citation>
    <scope>NUCLEOTIDE SEQUENCE [LARGE SCALE GENOMIC DNA]</scope>
    <source>
        <strain evidence="16 19">PA-W36</strain>
    </source>
</reference>
<dbReference type="EC" id="4.1.1.65" evidence="12"/>
<evidence type="ECO:0000256" key="5">
    <source>
        <dbReference type="ARBA" id="ARBA00023098"/>
    </source>
</evidence>
<evidence type="ECO:0000313" key="17">
    <source>
        <dbReference type="EMBL" id="WOS77453.1"/>
    </source>
</evidence>
<dbReference type="Pfam" id="PF02666">
    <property type="entry name" value="PS_Dcarbxylase"/>
    <property type="match status" value="1"/>
</dbReference>
<feature type="chain" id="PRO_5042298678" description="Phosphatidylserine decarboxylase beta chain" evidence="12">
    <location>
        <begin position="1"/>
        <end position="253"/>
    </location>
</feature>
<reference evidence="17" key="7">
    <citation type="submission" date="2023-10" db="EMBL/GenBank/DDBJ databases">
        <title>Pathogen: clinical or host-associated sample.</title>
        <authorList>
            <person name="Hergert J."/>
            <person name="Casey R."/>
            <person name="Wagner J."/>
            <person name="Young E.L."/>
            <person name="Oakeson K.F."/>
        </authorList>
    </citation>
    <scope>NUCLEOTIDE SEQUENCE</scope>
    <source>
        <strain evidence="17">2021CK-01020</strain>
    </source>
</reference>
<feature type="active site" description="Charge relay system; for autoendoproteolytic cleavage activity" evidence="12">
    <location>
        <position position="254"/>
    </location>
</feature>
<dbReference type="EMBL" id="WOAD01000002">
    <property type="protein sequence ID" value="MUI34258.1"/>
    <property type="molecule type" value="Genomic_DNA"/>
</dbReference>
<accession>A0A1S1C0C3</accession>
<comment type="pathway">
    <text evidence="1">Lipid metabolism.</text>
</comment>
<evidence type="ECO:0000313" key="19">
    <source>
        <dbReference type="Proteomes" id="UP000284767"/>
    </source>
</evidence>
<dbReference type="GO" id="GO:0006646">
    <property type="term" value="P:phosphatidylethanolamine biosynthetic process"/>
    <property type="evidence" value="ECO:0007669"/>
    <property type="project" value="UniProtKB-UniRule"/>
</dbReference>
<dbReference type="AlphaFoldDB" id="A0A069QAD1"/>
<evidence type="ECO:0000313" key="18">
    <source>
        <dbReference type="Proteomes" id="UP000194857"/>
    </source>
</evidence>
<comment type="pathway">
    <text evidence="12">Phospholipid metabolism; phosphatidylethanolamine biosynthesis; phosphatidylethanolamine from CDP-diacylglycerol: step 2/2.</text>
</comment>
<reference evidence="15 18" key="1">
    <citation type="submission" date="2017-05" db="EMBL/GenBank/DDBJ databases">
        <authorList>
            <person name="Song R."/>
            <person name="Chenine A.L."/>
            <person name="Ruprecht R.M."/>
        </authorList>
    </citation>
    <scope>NUCLEOTIDE SEQUENCE [LARGE SCALE GENOMIC DNA]</scope>
    <source>
        <strain evidence="15 18">S567_C10_BS</strain>
    </source>
</reference>
<evidence type="ECO:0000313" key="20">
    <source>
        <dbReference type="Proteomes" id="UP000433532"/>
    </source>
</evidence>
<protein>
    <recommendedName>
        <fullName evidence="12">Phosphatidylserine decarboxylase proenzyme</fullName>
        <ecNumber evidence="12">4.1.1.65</ecNumber>
    </recommendedName>
    <component>
        <recommendedName>
            <fullName evidence="12">Phosphatidylserine decarboxylase alpha chain</fullName>
        </recommendedName>
    </component>
    <component>
        <recommendedName>
            <fullName evidence="12">Phosphatidylserine decarboxylase beta chain</fullName>
        </recommendedName>
    </component>
</protein>
<evidence type="ECO:0000256" key="9">
    <source>
        <dbReference type="ARBA" id="ARBA00023239"/>
    </source>
</evidence>
<evidence type="ECO:0000256" key="11">
    <source>
        <dbReference type="ARBA" id="ARBA00023317"/>
    </source>
</evidence>
<comment type="function">
    <text evidence="12">Catalyzes the formation of phosphatidylethanolamine (PtdEtn) from phosphatidylserine (PtdSer).</text>
</comment>
<evidence type="ECO:0000313" key="13">
    <source>
        <dbReference type="EMBL" id="MUI34258.1"/>
    </source>
</evidence>
<keyword evidence="11 12" id="KW-0670">Pyruvate</keyword>
<feature type="site" description="Cleavage (non-hydrolytic); by autocatalysis" evidence="12">
    <location>
        <begin position="253"/>
        <end position="254"/>
    </location>
</feature>
<name>A0A069QAD1_PSEAI</name>
<keyword evidence="8 12" id="KW-0594">Phospholipid biosynthesis</keyword>
<evidence type="ECO:0000256" key="8">
    <source>
        <dbReference type="ARBA" id="ARBA00023209"/>
    </source>
</evidence>
<feature type="chain" id="PRO_5042298677" description="Phosphatidylserine decarboxylase alpha chain" evidence="12">
    <location>
        <begin position="254"/>
        <end position="289"/>
    </location>
</feature>
<reference evidence="17" key="6">
    <citation type="submission" date="2023-06" db="EMBL/GenBank/DDBJ databases">
        <authorList>
            <consortium name="Clinical and Environmental Microbiology Branch: Whole genome sequencing antimicrobial resistance pathogens in the healthcare setting"/>
        </authorList>
    </citation>
    <scope>NUCLEOTIDE SEQUENCE</scope>
    <source>
        <strain evidence="17">2021CK-01020</strain>
    </source>
</reference>
<dbReference type="EMBL" id="NFFZ01000001">
    <property type="protein sequence ID" value="OTI66024.1"/>
    <property type="molecule type" value="Genomic_DNA"/>
</dbReference>
<feature type="active site" description="Charge relay system; for autoendoproteolytic cleavage activity" evidence="12">
    <location>
        <position position="149"/>
    </location>
</feature>
<feature type="active site" description="Schiff-base intermediate with substrate; via pyruvic acid; for decarboxylase activity" evidence="12">
    <location>
        <position position="254"/>
    </location>
</feature>
<dbReference type="eggNOG" id="COG0688">
    <property type="taxonomic scope" value="Bacteria"/>
</dbReference>
<keyword evidence="9 12" id="KW-0456">Lyase</keyword>
<evidence type="ECO:0000313" key="15">
    <source>
        <dbReference type="EMBL" id="OTI66024.1"/>
    </source>
</evidence>
<dbReference type="HAMAP" id="MF_00662">
    <property type="entry name" value="PS_decarb_PSD_B_type1"/>
    <property type="match status" value="1"/>
</dbReference>
<dbReference type="NCBIfam" id="TIGR00163">
    <property type="entry name" value="PS_decarb"/>
    <property type="match status" value="1"/>
</dbReference>
<evidence type="ECO:0000256" key="6">
    <source>
        <dbReference type="ARBA" id="ARBA00023136"/>
    </source>
</evidence>
<accession>A0A069QAD1</accession>
<evidence type="ECO:0000256" key="12">
    <source>
        <dbReference type="HAMAP-Rule" id="MF_00662"/>
    </source>
</evidence>
<comment type="subcellular location">
    <subcellularLocation>
        <location evidence="12">Cell membrane</location>
        <topology evidence="12">Peripheral membrane protein</topology>
    </subcellularLocation>
</comment>
<sequence length="289" mass="32017">MSFKDRLFICSQYLLPHHLLSRLIGFAADCRATWFKDRLIAWFARRYQVDMREAQVEDLQAYEHFNAFFTRALKDGARPLAQEPGAVLCPADGAISQLGPIEHGRIFQAKGHSYSLAELLGGDAELAAPFMGGDFATVYLSPRDYHRVHMPLAGTLREMVYVPGRLFSVNQTTAENVPELFARNERVVCLFDTERGPMAVVLVGAMIVASIETVWAGLVTPPKRELKTFRYDEAARAPIRLEKGAELGRFKLGSTAIVLFGPQQVAFNDGLGAASPVRMGECLALPKQS</sequence>
<dbReference type="Proteomes" id="UP000644192">
    <property type="component" value="Unassembled WGS sequence"/>
</dbReference>
<organism evidence="14 21">
    <name type="scientific">Pseudomonas aeruginosa</name>
    <dbReference type="NCBI Taxonomy" id="287"/>
    <lineage>
        <taxon>Bacteria</taxon>
        <taxon>Pseudomonadati</taxon>
        <taxon>Pseudomonadota</taxon>
        <taxon>Gammaproteobacteria</taxon>
        <taxon>Pseudomonadales</taxon>
        <taxon>Pseudomonadaceae</taxon>
        <taxon>Pseudomonas</taxon>
    </lineage>
</organism>
<evidence type="ECO:0000313" key="16">
    <source>
        <dbReference type="EMBL" id="RPM20166.1"/>
    </source>
</evidence>
<dbReference type="Proteomes" id="UP000194857">
    <property type="component" value="Unassembled WGS sequence"/>
</dbReference>
<evidence type="ECO:0000256" key="3">
    <source>
        <dbReference type="ARBA" id="ARBA00022516"/>
    </source>
</evidence>
<comment type="similarity">
    <text evidence="12">Belongs to the phosphatidylserine decarboxylase family. PSD-B subfamily. Prokaryotic type I sub-subfamily.</text>
</comment>
<comment type="subunit">
    <text evidence="12">Heterodimer of a large membrane-associated beta subunit and a small pyruvoyl-containing alpha subunit.</text>
</comment>
<dbReference type="RefSeq" id="WP_003095677.1">
    <property type="nucleotide sequence ID" value="NZ_AP014622.1"/>
</dbReference>
<reference evidence="14" key="5">
    <citation type="submission" date="2020-01" db="EMBL/GenBank/DDBJ databases">
        <title>Bacteria Cultured from War Wounds Associated with the Conflict in Eastern Ukraine.</title>
        <authorList>
            <person name="Snesrud E."/>
            <person name="Galac M.R."/>
            <person name="Mc Gann P."/>
            <person name="Valentine K."/>
            <person name="Viacheslav K."/>
        </authorList>
    </citation>
    <scope>NUCLEOTIDE SEQUENCE</scope>
    <source>
        <strain evidence="14">VNMU148</strain>
    </source>
</reference>